<feature type="compositionally biased region" description="Polar residues" evidence="2">
    <location>
        <begin position="506"/>
        <end position="524"/>
    </location>
</feature>
<feature type="compositionally biased region" description="Polar residues" evidence="2">
    <location>
        <begin position="694"/>
        <end position="707"/>
    </location>
</feature>
<feature type="coiled-coil region" evidence="1">
    <location>
        <begin position="290"/>
        <end position="324"/>
    </location>
</feature>
<protein>
    <recommendedName>
        <fullName evidence="5">A-kinase anchor protein 2 C-terminal domain-containing protein</fullName>
    </recommendedName>
</protein>
<feature type="region of interest" description="Disordered" evidence="2">
    <location>
        <begin position="258"/>
        <end position="289"/>
    </location>
</feature>
<accession>A0ABQ9EQP8</accession>
<keyword evidence="4" id="KW-1185">Reference proteome</keyword>
<dbReference type="PANTHER" id="PTHR18839">
    <property type="entry name" value="MITOTIC INTERACTOR AND SUBSTRATE OF PLK1 MISP FAMILY MEMBER"/>
    <property type="match status" value="1"/>
</dbReference>
<name>A0ABQ9EQP8_TEGGR</name>
<feature type="compositionally biased region" description="Basic and acidic residues" evidence="2">
    <location>
        <begin position="460"/>
        <end position="487"/>
    </location>
</feature>
<dbReference type="Proteomes" id="UP001217089">
    <property type="component" value="Unassembled WGS sequence"/>
</dbReference>
<feature type="region of interest" description="Disordered" evidence="2">
    <location>
        <begin position="30"/>
        <end position="103"/>
    </location>
</feature>
<feature type="compositionally biased region" description="Basic and acidic residues" evidence="2">
    <location>
        <begin position="397"/>
        <end position="419"/>
    </location>
</feature>
<evidence type="ECO:0000256" key="1">
    <source>
        <dbReference type="SAM" id="Coils"/>
    </source>
</evidence>
<feature type="region of interest" description="Disordered" evidence="2">
    <location>
        <begin position="663"/>
        <end position="791"/>
    </location>
</feature>
<dbReference type="InterPro" id="IPR042779">
    <property type="entry name" value="MISP/MISP3-like"/>
</dbReference>
<dbReference type="EMBL" id="JARBDR010000813">
    <property type="protein sequence ID" value="KAJ8306206.1"/>
    <property type="molecule type" value="Genomic_DNA"/>
</dbReference>
<evidence type="ECO:0008006" key="5">
    <source>
        <dbReference type="Google" id="ProtNLM"/>
    </source>
</evidence>
<comment type="caution">
    <text evidence="3">The sequence shown here is derived from an EMBL/GenBank/DDBJ whole genome shotgun (WGS) entry which is preliminary data.</text>
</comment>
<keyword evidence="1" id="KW-0175">Coiled coil</keyword>
<feature type="compositionally biased region" description="Basic and acidic residues" evidence="2">
    <location>
        <begin position="730"/>
        <end position="754"/>
    </location>
</feature>
<gene>
    <name evidence="3" type="ORF">KUTeg_016751</name>
</gene>
<feature type="region of interest" description="Disordered" evidence="2">
    <location>
        <begin position="571"/>
        <end position="640"/>
    </location>
</feature>
<dbReference type="PANTHER" id="PTHR18839:SF0">
    <property type="entry name" value="MITOTIC INTERACTOR AND SUBSTRATE OF PLK1 ISOFORM X1-RELATED"/>
    <property type="match status" value="1"/>
</dbReference>
<feature type="compositionally biased region" description="Polar residues" evidence="2">
    <location>
        <begin position="147"/>
        <end position="164"/>
    </location>
</feature>
<evidence type="ECO:0000256" key="2">
    <source>
        <dbReference type="SAM" id="MobiDB-lite"/>
    </source>
</evidence>
<evidence type="ECO:0000313" key="4">
    <source>
        <dbReference type="Proteomes" id="UP001217089"/>
    </source>
</evidence>
<organism evidence="3 4">
    <name type="scientific">Tegillarca granosa</name>
    <name type="common">Malaysian cockle</name>
    <name type="synonym">Anadara granosa</name>
    <dbReference type="NCBI Taxonomy" id="220873"/>
    <lineage>
        <taxon>Eukaryota</taxon>
        <taxon>Metazoa</taxon>
        <taxon>Spiralia</taxon>
        <taxon>Lophotrochozoa</taxon>
        <taxon>Mollusca</taxon>
        <taxon>Bivalvia</taxon>
        <taxon>Autobranchia</taxon>
        <taxon>Pteriomorphia</taxon>
        <taxon>Arcoida</taxon>
        <taxon>Arcoidea</taxon>
        <taxon>Arcidae</taxon>
        <taxon>Tegillarca</taxon>
    </lineage>
</organism>
<feature type="region of interest" description="Disordered" evidence="2">
    <location>
        <begin position="460"/>
        <end position="527"/>
    </location>
</feature>
<sequence>MHSIDADGTNQVTLSNTLDDFQDSLVTESFESVKASTEESEQQTISPPETSRMSYSYVTEKRPMSPPDPSKTPRDTTSIVKKAQQFSESLNRPPKVTIRASSEEMTEQRLQELDAERRAVINISKTRNVIMSESDEAVEMQECLNTETTPSSGSIEVTESTSWEDNSECKTPVKFTGKKINLEDKPEKVDLYGNNIIQENDTTESVDRESIANLASTRKQWENLLQASPKDTTQKNTPKKISPVKHWEVKLPYKPVTSPETETVARTPSPEPQKMEAVTSSNNYENESAIEREIRLANEREQMLRREQEERTELLKRQNASKQQLNVEKFENNNNNSNEFKTMYHEMTEADRGSEMQMRETIIQQELNEQREREQAIARKSDKPEDGDMPESTESLIAREIRLQQERENEISKRYHSTEEESTEDEINNTEQTNGGELNYEEAIASNQHEGESLIARELRETREREEELRKQRERFSKTDISKEPEQVKAPVQEMPKKTVQPPPVQSVQSTRNFSTPPQSSSHVARNVKVAPISDIYEEEQERPQPVKKAETPIEKEIRLARERENELRQLKGLPLLEMPKEPVQEPVTPKSSESETHVYYKRSNPQSNSMKQYASSKLQKELMKQKERENAYRQEGRIVTTSEDHIDPVKYTDIAQINNNVPVKRNFVTRKSISSLSDGEKTPSENGDIETSKPVTLTPTIPQSSSKEPKFGRRSMPSAGGAVFSYKESSNKAESKIEKELREMREREEELRQSRVGSGVASPNKPDSPREISQSSHLSLAAQWEQKYSK</sequence>
<feature type="compositionally biased region" description="Polar residues" evidence="2">
    <location>
        <begin position="42"/>
        <end position="57"/>
    </location>
</feature>
<proteinExistence type="predicted"/>
<feature type="compositionally biased region" description="Polar residues" evidence="2">
    <location>
        <begin position="604"/>
        <end position="618"/>
    </location>
</feature>
<reference evidence="3 4" key="1">
    <citation type="submission" date="2022-12" db="EMBL/GenBank/DDBJ databases">
        <title>Chromosome-level genome of Tegillarca granosa.</title>
        <authorList>
            <person name="Kim J."/>
        </authorList>
    </citation>
    <scope>NUCLEOTIDE SEQUENCE [LARGE SCALE GENOMIC DNA]</scope>
    <source>
        <strain evidence="3">Teg-2019</strain>
        <tissue evidence="3">Adductor muscle</tissue>
    </source>
</reference>
<feature type="compositionally biased region" description="Basic and acidic residues" evidence="2">
    <location>
        <begin position="619"/>
        <end position="640"/>
    </location>
</feature>
<feature type="region of interest" description="Disordered" evidence="2">
    <location>
        <begin position="147"/>
        <end position="169"/>
    </location>
</feature>
<evidence type="ECO:0000313" key="3">
    <source>
        <dbReference type="EMBL" id="KAJ8306206.1"/>
    </source>
</evidence>
<feature type="region of interest" description="Disordered" evidence="2">
    <location>
        <begin position="363"/>
        <end position="435"/>
    </location>
</feature>
<feature type="compositionally biased region" description="Basic and acidic residues" evidence="2">
    <location>
        <begin position="368"/>
        <end position="386"/>
    </location>
</feature>
<feature type="compositionally biased region" description="Polar residues" evidence="2">
    <location>
        <begin position="75"/>
        <end position="90"/>
    </location>
</feature>